<dbReference type="PANTHER" id="PTHR32116:SF30">
    <property type="entry name" value="GALACTURONOSYLTRANSFERASE 15-RELATED"/>
    <property type="match status" value="1"/>
</dbReference>
<dbReference type="EC" id="2.4.1.-" evidence="5"/>
<evidence type="ECO:0000256" key="3">
    <source>
        <dbReference type="ARBA" id="ARBA00022676"/>
    </source>
</evidence>
<keyword evidence="4" id="KW-0808">Transferase</keyword>
<keyword evidence="5" id="KW-0812">Transmembrane</keyword>
<gene>
    <name evidence="6" type="ORF">Sango_1631500</name>
</gene>
<dbReference type="Gene3D" id="3.90.550.10">
    <property type="entry name" value="Spore Coat Polysaccharide Biosynthesis Protein SpsA, Chain A"/>
    <property type="match status" value="1"/>
</dbReference>
<dbReference type="PANTHER" id="PTHR32116">
    <property type="entry name" value="GALACTURONOSYLTRANSFERASE 4-RELATED"/>
    <property type="match status" value="1"/>
</dbReference>
<protein>
    <recommendedName>
        <fullName evidence="5">Hexosyltransferase</fullName>
        <ecNumber evidence="5">2.4.1.-</ecNumber>
    </recommendedName>
</protein>
<evidence type="ECO:0000256" key="2">
    <source>
        <dbReference type="ARBA" id="ARBA00006351"/>
    </source>
</evidence>
<name>A0AAE2BR50_9LAMI</name>
<dbReference type="InterPro" id="IPR002495">
    <property type="entry name" value="Glyco_trans_8"/>
</dbReference>
<organism evidence="6 7">
    <name type="scientific">Sesamum angolense</name>
    <dbReference type="NCBI Taxonomy" id="2727404"/>
    <lineage>
        <taxon>Eukaryota</taxon>
        <taxon>Viridiplantae</taxon>
        <taxon>Streptophyta</taxon>
        <taxon>Embryophyta</taxon>
        <taxon>Tracheophyta</taxon>
        <taxon>Spermatophyta</taxon>
        <taxon>Magnoliopsida</taxon>
        <taxon>eudicotyledons</taxon>
        <taxon>Gunneridae</taxon>
        <taxon>Pentapetalae</taxon>
        <taxon>asterids</taxon>
        <taxon>lamiids</taxon>
        <taxon>Lamiales</taxon>
        <taxon>Pedaliaceae</taxon>
        <taxon>Sesamum</taxon>
    </lineage>
</organism>
<comment type="caution">
    <text evidence="6">The sequence shown here is derived from an EMBL/GenBank/DDBJ whole genome shotgun (WGS) entry which is preliminary data.</text>
</comment>
<keyword evidence="5" id="KW-0961">Cell wall biogenesis/degradation</keyword>
<dbReference type="Pfam" id="PF01501">
    <property type="entry name" value="Glyco_transf_8"/>
    <property type="match status" value="1"/>
</dbReference>
<dbReference type="GO" id="GO:0071555">
    <property type="term" value="P:cell wall organization"/>
    <property type="evidence" value="ECO:0007669"/>
    <property type="project" value="UniProtKB-KW"/>
</dbReference>
<dbReference type="EMBL" id="JACGWL010000009">
    <property type="protein sequence ID" value="KAK4394772.1"/>
    <property type="molecule type" value="Genomic_DNA"/>
</dbReference>
<comment type="subcellular location">
    <subcellularLocation>
        <location evidence="5">Golgi apparatus membrane</location>
        <topology evidence="5">Single-pass type II membrane protein</topology>
    </subcellularLocation>
</comment>
<reference evidence="6" key="1">
    <citation type="submission" date="2020-06" db="EMBL/GenBank/DDBJ databases">
        <authorList>
            <person name="Li T."/>
            <person name="Hu X."/>
            <person name="Zhang T."/>
            <person name="Song X."/>
            <person name="Zhang H."/>
            <person name="Dai N."/>
            <person name="Sheng W."/>
            <person name="Hou X."/>
            <person name="Wei L."/>
        </authorList>
    </citation>
    <scope>NUCLEOTIDE SEQUENCE</scope>
    <source>
        <strain evidence="6">K16</strain>
        <tissue evidence="6">Leaf</tissue>
    </source>
</reference>
<evidence type="ECO:0000313" key="6">
    <source>
        <dbReference type="EMBL" id="KAK4394772.1"/>
    </source>
</evidence>
<keyword evidence="5" id="KW-0472">Membrane</keyword>
<proteinExistence type="inferred from homology"/>
<dbReference type="AlphaFoldDB" id="A0AAE2BR50"/>
<dbReference type="InterPro" id="IPR029993">
    <property type="entry name" value="GAUT"/>
</dbReference>
<dbReference type="InterPro" id="IPR029044">
    <property type="entry name" value="Nucleotide-diphossugar_trans"/>
</dbReference>
<dbReference type="Proteomes" id="UP001289374">
    <property type="component" value="Unassembled WGS sequence"/>
</dbReference>
<dbReference type="SUPFAM" id="SSF53448">
    <property type="entry name" value="Nucleotide-diphospho-sugar transferases"/>
    <property type="match status" value="1"/>
</dbReference>
<accession>A0AAE2BR50</accession>
<keyword evidence="5" id="KW-0333">Golgi apparatus</keyword>
<keyword evidence="3 5" id="KW-0328">Glycosyltransferase</keyword>
<keyword evidence="7" id="KW-1185">Reference proteome</keyword>
<reference evidence="6" key="2">
    <citation type="journal article" date="2024" name="Plant">
        <title>Genomic evolution and insights into agronomic trait innovations of Sesamum species.</title>
        <authorList>
            <person name="Miao H."/>
            <person name="Wang L."/>
            <person name="Qu L."/>
            <person name="Liu H."/>
            <person name="Sun Y."/>
            <person name="Le M."/>
            <person name="Wang Q."/>
            <person name="Wei S."/>
            <person name="Zheng Y."/>
            <person name="Lin W."/>
            <person name="Duan Y."/>
            <person name="Cao H."/>
            <person name="Xiong S."/>
            <person name="Wang X."/>
            <person name="Wei L."/>
            <person name="Li C."/>
            <person name="Ma Q."/>
            <person name="Ju M."/>
            <person name="Zhao R."/>
            <person name="Li G."/>
            <person name="Mu C."/>
            <person name="Tian Q."/>
            <person name="Mei H."/>
            <person name="Zhang T."/>
            <person name="Gao T."/>
            <person name="Zhang H."/>
        </authorList>
    </citation>
    <scope>NUCLEOTIDE SEQUENCE</scope>
    <source>
        <strain evidence="6">K16</strain>
    </source>
</reference>
<dbReference type="GO" id="GO:0047262">
    <property type="term" value="F:polygalacturonate 4-alpha-galacturonosyltransferase activity"/>
    <property type="evidence" value="ECO:0007669"/>
    <property type="project" value="InterPro"/>
</dbReference>
<dbReference type="GO" id="GO:0000139">
    <property type="term" value="C:Golgi membrane"/>
    <property type="evidence" value="ECO:0007669"/>
    <property type="project" value="UniProtKB-SubCell"/>
</dbReference>
<evidence type="ECO:0000256" key="1">
    <source>
        <dbReference type="ARBA" id="ARBA00004877"/>
    </source>
</evidence>
<evidence type="ECO:0000313" key="7">
    <source>
        <dbReference type="Proteomes" id="UP001289374"/>
    </source>
</evidence>
<sequence>MKLFVSTTGIKRVAVSIAGAAEGEFLKKMKGKHSVARRLTHRAAALPAVLLLGFLLLFLFVRTAFLVLESAALCSSSIGCLTWRFLGGSDAALSLNSGYTLWHPGALPPALVAFEGHVHHIDASWHVAGMGHRYPEVDRRKLEAAAVIHFSGPAKPWLEIGSPEREREDNISNLTIEFTYFGLKVDVSFETEGSSQILSVCEDH</sequence>
<evidence type="ECO:0000256" key="5">
    <source>
        <dbReference type="RuleBase" id="RU362027"/>
    </source>
</evidence>
<evidence type="ECO:0000256" key="4">
    <source>
        <dbReference type="ARBA" id="ARBA00022679"/>
    </source>
</evidence>
<feature type="transmembrane region" description="Helical" evidence="5">
    <location>
        <begin position="44"/>
        <end position="68"/>
    </location>
</feature>
<comment type="pathway">
    <text evidence="1 5">Glycan metabolism; pectin biosynthesis.</text>
</comment>
<keyword evidence="5" id="KW-1133">Transmembrane helix</keyword>
<comment type="similarity">
    <text evidence="2 5">Belongs to the glycosyltransferase 8 family.</text>
</comment>